<reference evidence="1 2" key="1">
    <citation type="journal article" date="2024" name="bioRxiv">
        <title>A reference genome for Trichogramma kaykai: A tiny desert-dwelling parasitoid wasp with competing sex-ratio distorters.</title>
        <authorList>
            <person name="Culotta J."/>
            <person name="Lindsey A.R."/>
        </authorList>
    </citation>
    <scope>NUCLEOTIDE SEQUENCE [LARGE SCALE GENOMIC DNA]</scope>
    <source>
        <strain evidence="1 2">KSX58</strain>
    </source>
</reference>
<keyword evidence="2" id="KW-1185">Reference proteome</keyword>
<dbReference type="Proteomes" id="UP001627154">
    <property type="component" value="Unassembled WGS sequence"/>
</dbReference>
<proteinExistence type="predicted"/>
<organism evidence="1 2">
    <name type="scientific">Trichogramma kaykai</name>
    <dbReference type="NCBI Taxonomy" id="54128"/>
    <lineage>
        <taxon>Eukaryota</taxon>
        <taxon>Metazoa</taxon>
        <taxon>Ecdysozoa</taxon>
        <taxon>Arthropoda</taxon>
        <taxon>Hexapoda</taxon>
        <taxon>Insecta</taxon>
        <taxon>Pterygota</taxon>
        <taxon>Neoptera</taxon>
        <taxon>Endopterygota</taxon>
        <taxon>Hymenoptera</taxon>
        <taxon>Apocrita</taxon>
        <taxon>Proctotrupomorpha</taxon>
        <taxon>Chalcidoidea</taxon>
        <taxon>Trichogrammatidae</taxon>
        <taxon>Trichogramma</taxon>
    </lineage>
</organism>
<gene>
    <name evidence="1" type="ORF">TKK_004849</name>
</gene>
<evidence type="ECO:0000313" key="2">
    <source>
        <dbReference type="Proteomes" id="UP001627154"/>
    </source>
</evidence>
<accession>A0ABD2XBU3</accession>
<comment type="caution">
    <text evidence="1">The sequence shown here is derived from an EMBL/GenBank/DDBJ whole genome shotgun (WGS) entry which is preliminary data.</text>
</comment>
<evidence type="ECO:0000313" key="1">
    <source>
        <dbReference type="EMBL" id="KAL3402343.1"/>
    </source>
</evidence>
<dbReference type="EMBL" id="JBJJXI010000037">
    <property type="protein sequence ID" value="KAL3402343.1"/>
    <property type="molecule type" value="Genomic_DNA"/>
</dbReference>
<dbReference type="AlphaFoldDB" id="A0ABD2XBU3"/>
<sequence length="74" mass="9061">MCVCVRQNTYTKERKRCAQGNFRVGFITTKERRKWRRSTGEEREKRKKGYLWRLFREINYTSGNVHCTKLSEVR</sequence>
<name>A0ABD2XBU3_9HYME</name>
<protein>
    <submittedName>
        <fullName evidence="1">Uncharacterized protein</fullName>
    </submittedName>
</protein>